<dbReference type="PROSITE" id="PS51832">
    <property type="entry name" value="HD_GYP"/>
    <property type="match status" value="1"/>
</dbReference>
<keyword evidence="4" id="KW-0808">Transferase</keyword>
<dbReference type="CDD" id="cd00077">
    <property type="entry name" value="HDc"/>
    <property type="match status" value="1"/>
</dbReference>
<evidence type="ECO:0000313" key="20">
    <source>
        <dbReference type="Proteomes" id="UP000539052"/>
    </source>
</evidence>
<dbReference type="Gene3D" id="1.10.3210.10">
    <property type="entry name" value="Hypothetical protein af1432"/>
    <property type="match status" value="1"/>
</dbReference>
<dbReference type="SMART" id="SM00267">
    <property type="entry name" value="GGDEF"/>
    <property type="match status" value="1"/>
</dbReference>
<dbReference type="Pfam" id="PF00989">
    <property type="entry name" value="PAS"/>
    <property type="match status" value="1"/>
</dbReference>
<sequence>MKSIKSRLVLIFTSVILSLLLGLGGLFIFKVMADITQNTHENLKDMAQQKAQYIHVMIREKLTYVGSLARSPILLDETLTFEEKTAFFEAEAKRTGYQVFAFADKNGNATFFNTKRDTTNISSRYYFQTALKGEPTVSDLLISYTSGELALFFATPVYQHGEIIGVFYGRRDGTALSEIIRDISYRKTGYAYMVNNQGVTVAHKNTDLVLAQDNDIENMKTDESLRELGELTKHMTTRTVGSGTYTYNGVKKIVGYAPIEGTQWIVAYGLEESEALENVHALGRILFMFVLTSGAVGIIITYIVSARISKPLMKICKKMDDYSNNISISLPEKYLDRRDEIGVLSNGITLMLTNISSHISDLEEKNQQLTRAKEVISIERSLFQTTLHSLGDGVISTDRNGNIQILNGVAEQLTGWESAAAHGLPISAVFNIINEFSRERCSCPIKRTLDTAQINKLDANTILISKNGDEIPIEDSAAPILDTKGNITGAVLVFRDCTEKKQAQSEISYLSYHDQLTGLYNRHFFEEALKRLDTKRHWPLSLAMFDVNGLKLTNDAFGHQTGDKLLQIVAETIKSMCREDDIISRIGGDEFILLLLKTSYAETEAIINRIYRELEQTSLNDIVISVSVGWETKNSDEDIMEVYARAEEHMYRKKLIESQSMRSKTIQVILKTLNETNPRERIHSEEVSNISRKIGEALGLNQETLREIEMAGLLHDIGKIAIDNNILNKPGKLTDAEYEMIKRHPEIGYHILKSADAYTSISDYVLAHHERWDGTGYPRGLKGNEIPLAARIISVADVYEAMISERTYKESISKEETFSELRRCAGTQFDPDIVQVFCEKVNI</sequence>
<dbReference type="PROSITE" id="PS51831">
    <property type="entry name" value="HD"/>
    <property type="match status" value="1"/>
</dbReference>
<proteinExistence type="predicted"/>
<evidence type="ECO:0000259" key="14">
    <source>
        <dbReference type="PROSITE" id="PS50112"/>
    </source>
</evidence>
<keyword evidence="2" id="KW-1003">Cell membrane</keyword>
<evidence type="ECO:0000256" key="8">
    <source>
        <dbReference type="ARBA" id="ARBA00022840"/>
    </source>
</evidence>
<feature type="domain" description="PAS" evidence="14">
    <location>
        <begin position="379"/>
        <end position="452"/>
    </location>
</feature>
<dbReference type="RefSeq" id="WP_170823805.1">
    <property type="nucleotide sequence ID" value="NZ_JAAOXG010000066.1"/>
</dbReference>
<evidence type="ECO:0000259" key="15">
    <source>
        <dbReference type="PROSITE" id="PS50113"/>
    </source>
</evidence>
<dbReference type="InterPro" id="IPR029151">
    <property type="entry name" value="Sensor-like_sf"/>
</dbReference>
<feature type="domain" description="HD" evidence="17">
    <location>
        <begin position="680"/>
        <end position="802"/>
    </location>
</feature>
<dbReference type="Gene3D" id="3.30.450.20">
    <property type="entry name" value="PAS domain"/>
    <property type="match status" value="2"/>
</dbReference>
<dbReference type="SMART" id="SM00471">
    <property type="entry name" value="HDc"/>
    <property type="match status" value="1"/>
</dbReference>
<feature type="transmembrane region" description="Helical" evidence="13">
    <location>
        <begin position="285"/>
        <end position="304"/>
    </location>
</feature>
<dbReference type="CDD" id="cd12912">
    <property type="entry name" value="PDC2_MCP_like"/>
    <property type="match status" value="1"/>
</dbReference>
<dbReference type="Gene3D" id="6.10.340.10">
    <property type="match status" value="1"/>
</dbReference>
<dbReference type="Gene3D" id="3.30.70.270">
    <property type="match status" value="1"/>
</dbReference>
<evidence type="ECO:0000256" key="6">
    <source>
        <dbReference type="ARBA" id="ARBA00022741"/>
    </source>
</evidence>
<keyword evidence="12" id="KW-0175">Coiled coil</keyword>
<comment type="caution">
    <text evidence="19">The sequence shown here is derived from an EMBL/GenBank/DDBJ whole genome shotgun (WGS) entry which is preliminary data.</text>
</comment>
<dbReference type="NCBIfam" id="TIGR00277">
    <property type="entry name" value="HDIG"/>
    <property type="match status" value="1"/>
</dbReference>
<keyword evidence="3" id="KW-0597">Phosphoprotein</keyword>
<dbReference type="InterPro" id="IPR033479">
    <property type="entry name" value="dCache_1"/>
</dbReference>
<evidence type="ECO:0000256" key="9">
    <source>
        <dbReference type="ARBA" id="ARBA00022989"/>
    </source>
</evidence>
<dbReference type="CDD" id="cd01949">
    <property type="entry name" value="GGDEF"/>
    <property type="match status" value="1"/>
</dbReference>
<feature type="domain" description="PAC" evidence="15">
    <location>
        <begin position="457"/>
        <end position="509"/>
    </location>
</feature>
<evidence type="ECO:0000256" key="5">
    <source>
        <dbReference type="ARBA" id="ARBA00022692"/>
    </source>
</evidence>
<evidence type="ECO:0000256" key="11">
    <source>
        <dbReference type="ARBA" id="ARBA00023136"/>
    </source>
</evidence>
<feature type="domain" description="HD-GYP" evidence="18">
    <location>
        <begin position="658"/>
        <end position="843"/>
    </location>
</feature>
<evidence type="ECO:0000256" key="10">
    <source>
        <dbReference type="ARBA" id="ARBA00023012"/>
    </source>
</evidence>
<dbReference type="SMART" id="SM00086">
    <property type="entry name" value="PAC"/>
    <property type="match status" value="1"/>
</dbReference>
<dbReference type="EMBL" id="JAAOXG010000066">
    <property type="protein sequence ID" value="NNJ32758.1"/>
    <property type="molecule type" value="Genomic_DNA"/>
</dbReference>
<dbReference type="SUPFAM" id="SSF55785">
    <property type="entry name" value="PYP-like sensor domain (PAS domain)"/>
    <property type="match status" value="1"/>
</dbReference>
<protein>
    <submittedName>
        <fullName evidence="19">Diguanylate cyclase</fullName>
    </submittedName>
</protein>
<keyword evidence="11 13" id="KW-0472">Membrane</keyword>
<gene>
    <name evidence="19" type="ORF">G9470_23640</name>
</gene>
<evidence type="ECO:0000259" key="17">
    <source>
        <dbReference type="PROSITE" id="PS51831"/>
    </source>
</evidence>
<name>A0ABX1VWD7_9FIRM</name>
<evidence type="ECO:0000259" key="16">
    <source>
        <dbReference type="PROSITE" id="PS50887"/>
    </source>
</evidence>
<feature type="domain" description="GGDEF" evidence="16">
    <location>
        <begin position="538"/>
        <end position="666"/>
    </location>
</feature>
<evidence type="ECO:0000256" key="2">
    <source>
        <dbReference type="ARBA" id="ARBA00022475"/>
    </source>
</evidence>
<keyword evidence="5 13" id="KW-0812">Transmembrane</keyword>
<dbReference type="PROSITE" id="PS50887">
    <property type="entry name" value="GGDEF"/>
    <property type="match status" value="1"/>
</dbReference>
<dbReference type="InterPro" id="IPR035965">
    <property type="entry name" value="PAS-like_dom_sf"/>
</dbReference>
<dbReference type="Pfam" id="PF02743">
    <property type="entry name" value="dCache_1"/>
    <property type="match status" value="1"/>
</dbReference>
<dbReference type="InterPro" id="IPR037522">
    <property type="entry name" value="HD_GYP_dom"/>
</dbReference>
<dbReference type="PANTHER" id="PTHR43155:SF2">
    <property type="entry name" value="CYCLIC DI-GMP PHOSPHODIESTERASE PA4108"/>
    <property type="match status" value="1"/>
</dbReference>
<dbReference type="InterPro" id="IPR003607">
    <property type="entry name" value="HD/PDEase_dom"/>
</dbReference>
<dbReference type="NCBIfam" id="TIGR00254">
    <property type="entry name" value="GGDEF"/>
    <property type="match status" value="1"/>
</dbReference>
<keyword evidence="7" id="KW-0418">Kinase</keyword>
<evidence type="ECO:0000256" key="4">
    <source>
        <dbReference type="ARBA" id="ARBA00022679"/>
    </source>
</evidence>
<evidence type="ECO:0000256" key="12">
    <source>
        <dbReference type="SAM" id="Coils"/>
    </source>
</evidence>
<comment type="subcellular location">
    <subcellularLocation>
        <location evidence="1">Cell membrane</location>
        <topology evidence="1">Multi-pass membrane protein</topology>
    </subcellularLocation>
</comment>
<dbReference type="InterPro" id="IPR013767">
    <property type="entry name" value="PAS_fold"/>
</dbReference>
<evidence type="ECO:0000256" key="7">
    <source>
        <dbReference type="ARBA" id="ARBA00022777"/>
    </source>
</evidence>
<dbReference type="SUPFAM" id="SSF109604">
    <property type="entry name" value="HD-domain/PDEase-like"/>
    <property type="match status" value="1"/>
</dbReference>
<dbReference type="InterPro" id="IPR043128">
    <property type="entry name" value="Rev_trsase/Diguanyl_cyclase"/>
</dbReference>
<dbReference type="NCBIfam" id="TIGR00229">
    <property type="entry name" value="sensory_box"/>
    <property type="match status" value="1"/>
</dbReference>
<dbReference type="InterPro" id="IPR006675">
    <property type="entry name" value="HDIG_dom"/>
</dbReference>
<dbReference type="SUPFAM" id="SSF55073">
    <property type="entry name" value="Nucleotide cyclase"/>
    <property type="match status" value="1"/>
</dbReference>
<dbReference type="PROSITE" id="PS50113">
    <property type="entry name" value="PAC"/>
    <property type="match status" value="1"/>
</dbReference>
<dbReference type="InterPro" id="IPR001610">
    <property type="entry name" value="PAC"/>
</dbReference>
<evidence type="ECO:0000259" key="18">
    <source>
        <dbReference type="PROSITE" id="PS51832"/>
    </source>
</evidence>
<dbReference type="InterPro" id="IPR029787">
    <property type="entry name" value="Nucleotide_cyclase"/>
</dbReference>
<organism evidence="19 20">
    <name type="scientific">Lacrimispora defluvii</name>
    <dbReference type="NCBI Taxonomy" id="2719233"/>
    <lineage>
        <taxon>Bacteria</taxon>
        <taxon>Bacillati</taxon>
        <taxon>Bacillota</taxon>
        <taxon>Clostridia</taxon>
        <taxon>Lachnospirales</taxon>
        <taxon>Lachnospiraceae</taxon>
        <taxon>Lacrimispora</taxon>
    </lineage>
</organism>
<dbReference type="PROSITE" id="PS50112">
    <property type="entry name" value="PAS"/>
    <property type="match status" value="1"/>
</dbReference>
<keyword evidence="8" id="KW-0067">ATP-binding</keyword>
<keyword evidence="20" id="KW-1185">Reference proteome</keyword>
<dbReference type="PANTHER" id="PTHR43155">
    <property type="entry name" value="CYCLIC DI-GMP PHOSPHODIESTERASE PA4108-RELATED"/>
    <property type="match status" value="1"/>
</dbReference>
<dbReference type="CDD" id="cd00130">
    <property type="entry name" value="PAS"/>
    <property type="match status" value="1"/>
</dbReference>
<dbReference type="InterPro" id="IPR000014">
    <property type="entry name" value="PAS"/>
</dbReference>
<dbReference type="CDD" id="cd18773">
    <property type="entry name" value="PDC1_HK_sensor"/>
    <property type="match status" value="1"/>
</dbReference>
<dbReference type="Proteomes" id="UP000539052">
    <property type="component" value="Unassembled WGS sequence"/>
</dbReference>
<keyword evidence="9 13" id="KW-1133">Transmembrane helix</keyword>
<evidence type="ECO:0000256" key="13">
    <source>
        <dbReference type="SAM" id="Phobius"/>
    </source>
</evidence>
<dbReference type="SMART" id="SM00091">
    <property type="entry name" value="PAS"/>
    <property type="match status" value="1"/>
</dbReference>
<dbReference type="SUPFAM" id="SSF103190">
    <property type="entry name" value="Sensory domain-like"/>
    <property type="match status" value="1"/>
</dbReference>
<keyword evidence="6" id="KW-0547">Nucleotide-binding</keyword>
<dbReference type="InterPro" id="IPR006674">
    <property type="entry name" value="HD_domain"/>
</dbReference>
<dbReference type="InterPro" id="IPR000160">
    <property type="entry name" value="GGDEF_dom"/>
</dbReference>
<dbReference type="InterPro" id="IPR000700">
    <property type="entry name" value="PAS-assoc_C"/>
</dbReference>
<accession>A0ABX1VWD7</accession>
<evidence type="ECO:0000256" key="1">
    <source>
        <dbReference type="ARBA" id="ARBA00004651"/>
    </source>
</evidence>
<evidence type="ECO:0000313" key="19">
    <source>
        <dbReference type="EMBL" id="NNJ32758.1"/>
    </source>
</evidence>
<reference evidence="19 20" key="1">
    <citation type="submission" date="2020-03" db="EMBL/GenBank/DDBJ databases">
        <title>Genome Sequence of industrial isolate, B5A.</title>
        <authorList>
            <person name="Sharma S."/>
            <person name="Patil P.B."/>
            <person name="Korpole S."/>
        </authorList>
    </citation>
    <scope>NUCLEOTIDE SEQUENCE [LARGE SCALE GENOMIC DNA]</scope>
    <source>
        <strain evidence="19 20">PI-S10-B5A</strain>
    </source>
</reference>
<dbReference type="Pfam" id="PF00990">
    <property type="entry name" value="GGDEF"/>
    <property type="match status" value="1"/>
</dbReference>
<keyword evidence="10" id="KW-0902">Two-component regulatory system</keyword>
<feature type="coiled-coil region" evidence="12">
    <location>
        <begin position="352"/>
        <end position="379"/>
    </location>
</feature>
<evidence type="ECO:0000256" key="3">
    <source>
        <dbReference type="ARBA" id="ARBA00022553"/>
    </source>
</evidence>
<dbReference type="Pfam" id="PF13487">
    <property type="entry name" value="HD_5"/>
    <property type="match status" value="1"/>
</dbReference>